<protein>
    <submittedName>
        <fullName evidence="1">Uncharacterized protein</fullName>
    </submittedName>
</protein>
<dbReference type="STRING" id="1121439.dsat_0770"/>
<evidence type="ECO:0000313" key="1">
    <source>
        <dbReference type="EMBL" id="EPR32418.1"/>
    </source>
</evidence>
<proteinExistence type="predicted"/>
<gene>
    <name evidence="1" type="ORF">dsat_0770</name>
</gene>
<name>S7UJD7_9BACT</name>
<evidence type="ECO:0000313" key="2">
    <source>
        <dbReference type="Proteomes" id="UP000014975"/>
    </source>
</evidence>
<dbReference type="AlphaFoldDB" id="S7UJD7"/>
<sequence length="35" mass="4196">MTYYYPGDDFLARRGKIRRTKMKEGAQLARRAEMD</sequence>
<reference evidence="1 2" key="1">
    <citation type="journal article" date="2013" name="Genome Announc.">
        <title>Draft genome sequences for three mercury-methylating, sulfate-reducing bacteria.</title>
        <authorList>
            <person name="Brown S.D."/>
            <person name="Hurt R.A.Jr."/>
            <person name="Gilmour C.C."/>
            <person name="Elias D.A."/>
        </authorList>
    </citation>
    <scope>NUCLEOTIDE SEQUENCE [LARGE SCALE GENOMIC DNA]</scope>
    <source>
        <strain evidence="1 2">DSM 16529</strain>
    </source>
</reference>
<keyword evidence="2" id="KW-1185">Reference proteome</keyword>
<dbReference type="EMBL" id="ATHI01000027">
    <property type="protein sequence ID" value="EPR32418.1"/>
    <property type="molecule type" value="Genomic_DNA"/>
</dbReference>
<dbReference type="Proteomes" id="UP000014975">
    <property type="component" value="Unassembled WGS sequence"/>
</dbReference>
<comment type="caution">
    <text evidence="1">The sequence shown here is derived from an EMBL/GenBank/DDBJ whole genome shotgun (WGS) entry which is preliminary data.</text>
</comment>
<organism evidence="1 2">
    <name type="scientific">Alkalidesulfovibrio alkalitolerans DSM 16529</name>
    <dbReference type="NCBI Taxonomy" id="1121439"/>
    <lineage>
        <taxon>Bacteria</taxon>
        <taxon>Pseudomonadati</taxon>
        <taxon>Thermodesulfobacteriota</taxon>
        <taxon>Desulfovibrionia</taxon>
        <taxon>Desulfovibrionales</taxon>
        <taxon>Desulfovibrionaceae</taxon>
        <taxon>Alkalidesulfovibrio</taxon>
    </lineage>
</organism>
<accession>S7UJD7</accession>